<dbReference type="STRING" id="70996.SE18_14700"/>
<dbReference type="EMBL" id="LGKP01000022">
    <property type="protein sequence ID" value="KPL86115.1"/>
    <property type="molecule type" value="Genomic_DNA"/>
</dbReference>
<feature type="transmembrane region" description="Helical" evidence="1">
    <location>
        <begin position="50"/>
        <end position="72"/>
    </location>
</feature>
<keyword evidence="1" id="KW-1133">Transmembrane helix</keyword>
<gene>
    <name evidence="2" type="ORF">SE18_14700</name>
</gene>
<dbReference type="RefSeq" id="WP_054535211.1">
    <property type="nucleotide sequence ID" value="NZ_LGKP01000022.1"/>
</dbReference>
<dbReference type="Proteomes" id="UP000050277">
    <property type="component" value="Unassembled WGS sequence"/>
</dbReference>
<dbReference type="AlphaFoldDB" id="A0A0P6Y2M3"/>
<organism evidence="2 3">
    <name type="scientific">Herpetosiphon geysericola</name>
    <dbReference type="NCBI Taxonomy" id="70996"/>
    <lineage>
        <taxon>Bacteria</taxon>
        <taxon>Bacillati</taxon>
        <taxon>Chloroflexota</taxon>
        <taxon>Chloroflexia</taxon>
        <taxon>Herpetosiphonales</taxon>
        <taxon>Herpetosiphonaceae</taxon>
        <taxon>Herpetosiphon</taxon>
    </lineage>
</organism>
<keyword evidence="1" id="KW-0472">Membrane</keyword>
<name>A0A0P6Y2M3_9CHLR</name>
<proteinExistence type="predicted"/>
<evidence type="ECO:0008006" key="4">
    <source>
        <dbReference type="Google" id="ProtNLM"/>
    </source>
</evidence>
<evidence type="ECO:0000256" key="1">
    <source>
        <dbReference type="SAM" id="Phobius"/>
    </source>
</evidence>
<reference evidence="2 3" key="1">
    <citation type="submission" date="2015-07" db="EMBL/GenBank/DDBJ databases">
        <title>Whole genome sequence of Herpetosiphon geysericola DSM 7119.</title>
        <authorList>
            <person name="Hemp J."/>
            <person name="Ward L.M."/>
            <person name="Pace L.A."/>
            <person name="Fischer W.W."/>
        </authorList>
    </citation>
    <scope>NUCLEOTIDE SEQUENCE [LARGE SCALE GENOMIC DNA]</scope>
    <source>
        <strain evidence="2 3">DSM 7119</strain>
    </source>
</reference>
<evidence type="ECO:0000313" key="3">
    <source>
        <dbReference type="Proteomes" id="UP000050277"/>
    </source>
</evidence>
<sequence>MQEPEYYVPHNQAKTTFGIKILCFLNVASVGLFGYALINLLTCNNSICGFMSLIGLFLPSLISSIVILLLGIYRFNKTPKTLRWMTLGLPLIPMLGVYFAPFFG</sequence>
<feature type="transmembrane region" description="Helical" evidence="1">
    <location>
        <begin position="84"/>
        <end position="103"/>
    </location>
</feature>
<protein>
    <recommendedName>
        <fullName evidence="4">Transmembrane protein</fullName>
    </recommendedName>
</protein>
<evidence type="ECO:0000313" key="2">
    <source>
        <dbReference type="EMBL" id="KPL86115.1"/>
    </source>
</evidence>
<feature type="transmembrane region" description="Helical" evidence="1">
    <location>
        <begin position="21"/>
        <end position="38"/>
    </location>
</feature>
<comment type="caution">
    <text evidence="2">The sequence shown here is derived from an EMBL/GenBank/DDBJ whole genome shotgun (WGS) entry which is preliminary data.</text>
</comment>
<accession>A0A0P6Y2M3</accession>
<keyword evidence="1" id="KW-0812">Transmembrane</keyword>
<keyword evidence="3" id="KW-1185">Reference proteome</keyword>